<dbReference type="InterPro" id="IPR045513">
    <property type="entry name" value="DUF6479"/>
</dbReference>
<dbReference type="STRING" id="2010991.A0A3M2S164"/>
<name>A0A3M2S164_9HYPO</name>
<keyword evidence="4" id="KW-1185">Reference proteome</keyword>
<feature type="region of interest" description="Disordered" evidence="1">
    <location>
        <begin position="265"/>
        <end position="312"/>
    </location>
</feature>
<comment type="caution">
    <text evidence="3">The sequence shown here is derived from an EMBL/GenBank/DDBJ whole genome shotgun (WGS) entry which is preliminary data.</text>
</comment>
<evidence type="ECO:0000313" key="3">
    <source>
        <dbReference type="EMBL" id="RMJ11219.1"/>
    </source>
</evidence>
<keyword evidence="2" id="KW-1133">Transmembrane helix</keyword>
<keyword evidence="2" id="KW-0812">Transmembrane</keyword>
<dbReference type="OrthoDB" id="4770059at2759"/>
<dbReference type="AlphaFoldDB" id="A0A3M2S164"/>
<feature type="compositionally biased region" description="Low complexity" evidence="1">
    <location>
        <begin position="160"/>
        <end position="185"/>
    </location>
</feature>
<protein>
    <recommendedName>
        <fullName evidence="5">Mid2 domain-containing protein</fullName>
    </recommendedName>
</protein>
<proteinExistence type="predicted"/>
<feature type="transmembrane region" description="Helical" evidence="2">
    <location>
        <begin position="207"/>
        <end position="229"/>
    </location>
</feature>
<feature type="region of interest" description="Disordered" evidence="1">
    <location>
        <begin position="160"/>
        <end position="197"/>
    </location>
</feature>
<evidence type="ECO:0000313" key="4">
    <source>
        <dbReference type="Proteomes" id="UP000277212"/>
    </source>
</evidence>
<reference evidence="3 4" key="1">
    <citation type="submission" date="2017-06" db="EMBL/GenBank/DDBJ databases">
        <title>Comparative genomic analysis of Ambrosia Fusariam Clade fungi.</title>
        <authorList>
            <person name="Stajich J.E."/>
            <person name="Carrillo J."/>
            <person name="Kijimoto T."/>
            <person name="Eskalen A."/>
            <person name="O'Donnell K."/>
            <person name="Kasson M."/>
        </authorList>
    </citation>
    <scope>NUCLEOTIDE SEQUENCE [LARGE SCALE GENOMIC DNA]</scope>
    <source>
        <strain evidence="3">UCR3666</strain>
    </source>
</reference>
<evidence type="ECO:0000256" key="1">
    <source>
        <dbReference type="SAM" id="MobiDB-lite"/>
    </source>
</evidence>
<gene>
    <name evidence="3" type="ORF">CDV36_009134</name>
</gene>
<evidence type="ECO:0008006" key="5">
    <source>
        <dbReference type="Google" id="ProtNLM"/>
    </source>
</evidence>
<sequence>MTSTSISIVGPLPTDYSPGTTCNAISSRTVVGIDFATSCLPDDFDPAPTAYYSPGTACPSGYTAQRSCTRSNSGDDTTTVTCCPERNGIKMWCVADPQSLEGPWESLYCTWSAGDSRTVLLVTTLVSGTESTSAVTMSGGDGINAYGLKMVYEASDIATTSATTTSDTTTAEETSGTSETSNTTELPAETSASGGGGNDGGIGTGGIVAIAVVIPIVIIGALIGGFFWWRRRKNRTTAVPTDDPDATKELPPNHGMSELYGTQNIPQELPSGSYVSELPGDGPMHTGWNNDGSSPALSNAAINRADGSSPRS</sequence>
<organism evidence="3 4">
    <name type="scientific">Fusarium kuroshium</name>
    <dbReference type="NCBI Taxonomy" id="2010991"/>
    <lineage>
        <taxon>Eukaryota</taxon>
        <taxon>Fungi</taxon>
        <taxon>Dikarya</taxon>
        <taxon>Ascomycota</taxon>
        <taxon>Pezizomycotina</taxon>
        <taxon>Sordariomycetes</taxon>
        <taxon>Hypocreomycetidae</taxon>
        <taxon>Hypocreales</taxon>
        <taxon>Nectriaceae</taxon>
        <taxon>Fusarium</taxon>
        <taxon>Fusarium solani species complex</taxon>
    </lineage>
</organism>
<evidence type="ECO:0000256" key="2">
    <source>
        <dbReference type="SAM" id="Phobius"/>
    </source>
</evidence>
<dbReference type="Pfam" id="PF20087">
    <property type="entry name" value="DUF6479"/>
    <property type="match status" value="1"/>
</dbReference>
<dbReference type="Proteomes" id="UP000277212">
    <property type="component" value="Unassembled WGS sequence"/>
</dbReference>
<accession>A0A3M2S164</accession>
<dbReference type="EMBL" id="NKUJ01000174">
    <property type="protein sequence ID" value="RMJ11219.1"/>
    <property type="molecule type" value="Genomic_DNA"/>
</dbReference>
<feature type="compositionally biased region" description="Polar residues" evidence="1">
    <location>
        <begin position="287"/>
        <end position="301"/>
    </location>
</feature>
<keyword evidence="2" id="KW-0472">Membrane</keyword>